<dbReference type="PROSITE" id="PS50850">
    <property type="entry name" value="MFS"/>
    <property type="match status" value="1"/>
</dbReference>
<evidence type="ECO:0000256" key="2">
    <source>
        <dbReference type="ARBA" id="ARBA00007520"/>
    </source>
</evidence>
<gene>
    <name evidence="9" type="ORF">BP00DRAFT_366963</name>
</gene>
<feature type="transmembrane region" description="Helical" evidence="7">
    <location>
        <begin position="225"/>
        <end position="247"/>
    </location>
</feature>
<accession>A0A2V5J6D7</accession>
<feature type="transmembrane region" description="Helical" evidence="7">
    <location>
        <begin position="63"/>
        <end position="87"/>
    </location>
</feature>
<dbReference type="SUPFAM" id="SSF103473">
    <property type="entry name" value="MFS general substrate transporter"/>
    <property type="match status" value="1"/>
</dbReference>
<evidence type="ECO:0000256" key="7">
    <source>
        <dbReference type="SAM" id="Phobius"/>
    </source>
</evidence>
<dbReference type="InterPro" id="IPR020846">
    <property type="entry name" value="MFS_dom"/>
</dbReference>
<dbReference type="Proteomes" id="UP000248817">
    <property type="component" value="Unassembled WGS sequence"/>
</dbReference>
<evidence type="ECO:0000256" key="1">
    <source>
        <dbReference type="ARBA" id="ARBA00004141"/>
    </source>
</evidence>
<feature type="transmembrane region" description="Helical" evidence="7">
    <location>
        <begin position="370"/>
        <end position="394"/>
    </location>
</feature>
<keyword evidence="3 7" id="KW-0812">Transmembrane</keyword>
<feature type="non-terminal residue" evidence="9">
    <location>
        <position position="578"/>
    </location>
</feature>
<evidence type="ECO:0000313" key="10">
    <source>
        <dbReference type="Proteomes" id="UP000248817"/>
    </source>
</evidence>
<organism evidence="9 10">
    <name type="scientific">Aspergillus indologenus CBS 114.80</name>
    <dbReference type="NCBI Taxonomy" id="1450541"/>
    <lineage>
        <taxon>Eukaryota</taxon>
        <taxon>Fungi</taxon>
        <taxon>Dikarya</taxon>
        <taxon>Ascomycota</taxon>
        <taxon>Pezizomycotina</taxon>
        <taxon>Eurotiomycetes</taxon>
        <taxon>Eurotiomycetidae</taxon>
        <taxon>Eurotiales</taxon>
        <taxon>Aspergillaceae</taxon>
        <taxon>Aspergillus</taxon>
        <taxon>Aspergillus subgen. Circumdati</taxon>
    </lineage>
</organism>
<dbReference type="Pfam" id="PF07690">
    <property type="entry name" value="MFS_1"/>
    <property type="match status" value="1"/>
</dbReference>
<feature type="transmembrane region" description="Helical" evidence="7">
    <location>
        <begin position="298"/>
        <end position="317"/>
    </location>
</feature>
<keyword evidence="4 7" id="KW-1133">Transmembrane helix</keyword>
<feature type="transmembrane region" description="Helical" evidence="7">
    <location>
        <begin position="267"/>
        <end position="286"/>
    </location>
</feature>
<feature type="transmembrane region" description="Helical" evidence="7">
    <location>
        <begin position="470"/>
        <end position="492"/>
    </location>
</feature>
<dbReference type="InterPro" id="IPR036259">
    <property type="entry name" value="MFS_trans_sf"/>
</dbReference>
<evidence type="ECO:0000256" key="5">
    <source>
        <dbReference type="ARBA" id="ARBA00023136"/>
    </source>
</evidence>
<feature type="region of interest" description="Disordered" evidence="6">
    <location>
        <begin position="1"/>
        <end position="56"/>
    </location>
</feature>
<dbReference type="PANTHER" id="PTHR23501:SF193">
    <property type="entry name" value="MULTIDRUG TRANSPORTER, PUTATIVE (AFU_ORTHOLOGUE AFUA_8G00940)-RELATED"/>
    <property type="match status" value="1"/>
</dbReference>
<feature type="transmembrane region" description="Helical" evidence="7">
    <location>
        <begin position="167"/>
        <end position="187"/>
    </location>
</feature>
<evidence type="ECO:0000256" key="3">
    <source>
        <dbReference type="ARBA" id="ARBA00022692"/>
    </source>
</evidence>
<dbReference type="InterPro" id="IPR011701">
    <property type="entry name" value="MFS"/>
</dbReference>
<proteinExistence type="inferred from homology"/>
<dbReference type="FunFam" id="1.20.1720.10:FF:000012">
    <property type="entry name" value="MFS toxin efflux pump (AflT)"/>
    <property type="match status" value="1"/>
</dbReference>
<feature type="transmembrane region" description="Helical" evidence="7">
    <location>
        <begin position="193"/>
        <end position="213"/>
    </location>
</feature>
<feature type="transmembrane region" description="Helical" evidence="7">
    <location>
        <begin position="544"/>
        <end position="562"/>
    </location>
</feature>
<feature type="compositionally biased region" description="Basic and acidic residues" evidence="6">
    <location>
        <begin position="44"/>
        <end position="56"/>
    </location>
</feature>
<sequence length="578" mass="61851">MAQSLEKTRSSKSVHAATMSHDSTSTSSQPHLLGSNPTPWEPEPEPHDEKKPIHPKDEYEPEWVHGLTLVMVIAGITLVVFLMLLDVSIVSTAIPKITSQFNSLEDVAWYGSAYTISSAALQPLTGKFYTYFSSKWTFLSFFGLFELGSLICGVATSSKMLIIGRAVAGMGSSGMLNGALNILAGAVPNKKRPAMIGVIMGVGQLGLVGGPLVGGAFTTYSTWRWCFYMNLPIGALVGALLLFTRIPDQKPKPPAREVLQSLFLQKFDLVGFVLFAPASIMLLLALQYGGNSYAWDSATVIGLFVGSAATFAVFALWERRMGAEAMIPGHLVCDQIVLSSSLLSMVIFGFTMTLSYYLPIYFQSVRGKSALVSGVNLLPNILCQLVMAVVSGVLTSKLGYYLPWGVLGAILDSVGNGLLSTLGPHTSVPKWAGYQALVGFGRGAISQVLTQPKPMIAIQNAVQGDDVSTAMAMMTCAQTFGGAIFLAVAEVIFAQALRTEIPRYAAGVDAAVVIQAGATGFRSVVSSEDLPAVVRAFAKSVDQVFYLTTALSVAQFVFAWGVGWRSVKKEKKEEGIEM</sequence>
<feature type="transmembrane region" description="Helical" evidence="7">
    <location>
        <begin position="504"/>
        <end position="524"/>
    </location>
</feature>
<evidence type="ECO:0000313" key="9">
    <source>
        <dbReference type="EMBL" id="PYI33377.1"/>
    </source>
</evidence>
<feature type="compositionally biased region" description="Polar residues" evidence="6">
    <location>
        <begin position="20"/>
        <end position="30"/>
    </location>
</feature>
<feature type="domain" description="Major facilitator superfamily (MFS) profile" evidence="8">
    <location>
        <begin position="72"/>
        <end position="567"/>
    </location>
</feature>
<keyword evidence="10" id="KW-1185">Reference proteome</keyword>
<dbReference type="EMBL" id="KZ825484">
    <property type="protein sequence ID" value="PYI33377.1"/>
    <property type="molecule type" value="Genomic_DNA"/>
</dbReference>
<evidence type="ECO:0000259" key="8">
    <source>
        <dbReference type="PROSITE" id="PS50850"/>
    </source>
</evidence>
<feature type="transmembrane region" description="Helical" evidence="7">
    <location>
        <begin position="337"/>
        <end position="358"/>
    </location>
</feature>
<evidence type="ECO:0000256" key="6">
    <source>
        <dbReference type="SAM" id="MobiDB-lite"/>
    </source>
</evidence>
<dbReference type="Gene3D" id="1.20.1250.20">
    <property type="entry name" value="MFS general substrate transporter like domains"/>
    <property type="match status" value="2"/>
</dbReference>
<comment type="similarity">
    <text evidence="2">Belongs to the major facilitator superfamily. TCR/Tet family.</text>
</comment>
<dbReference type="GO" id="GO:0022857">
    <property type="term" value="F:transmembrane transporter activity"/>
    <property type="evidence" value="ECO:0007669"/>
    <property type="project" value="InterPro"/>
</dbReference>
<dbReference type="GO" id="GO:0005886">
    <property type="term" value="C:plasma membrane"/>
    <property type="evidence" value="ECO:0007669"/>
    <property type="project" value="TreeGrafter"/>
</dbReference>
<name>A0A2V5J6D7_9EURO</name>
<evidence type="ECO:0000256" key="4">
    <source>
        <dbReference type="ARBA" id="ARBA00022989"/>
    </source>
</evidence>
<reference evidence="9 10" key="1">
    <citation type="submission" date="2018-02" db="EMBL/GenBank/DDBJ databases">
        <title>The genomes of Aspergillus section Nigri reveals drivers in fungal speciation.</title>
        <authorList>
            <consortium name="DOE Joint Genome Institute"/>
            <person name="Vesth T.C."/>
            <person name="Nybo J."/>
            <person name="Theobald S."/>
            <person name="Brandl J."/>
            <person name="Frisvad J.C."/>
            <person name="Nielsen K.F."/>
            <person name="Lyhne E.K."/>
            <person name="Kogle M.E."/>
            <person name="Kuo A."/>
            <person name="Riley R."/>
            <person name="Clum A."/>
            <person name="Nolan M."/>
            <person name="Lipzen A."/>
            <person name="Salamov A."/>
            <person name="Henrissat B."/>
            <person name="Wiebenga A."/>
            <person name="De vries R.P."/>
            <person name="Grigoriev I.V."/>
            <person name="Mortensen U.H."/>
            <person name="Andersen M.R."/>
            <person name="Baker S.E."/>
        </authorList>
    </citation>
    <scope>NUCLEOTIDE SEQUENCE [LARGE SCALE GENOMIC DNA]</scope>
    <source>
        <strain evidence="9 10">CBS 114.80</strain>
    </source>
</reference>
<protein>
    <submittedName>
        <fullName evidence="9">Putative MFS multidrug transporter</fullName>
    </submittedName>
</protein>
<dbReference type="PANTHER" id="PTHR23501">
    <property type="entry name" value="MAJOR FACILITATOR SUPERFAMILY"/>
    <property type="match status" value="1"/>
</dbReference>
<dbReference type="AlphaFoldDB" id="A0A2V5J6D7"/>
<dbReference type="CDD" id="cd17502">
    <property type="entry name" value="MFS_Azr1_MDR_like"/>
    <property type="match status" value="1"/>
</dbReference>
<feature type="transmembrane region" description="Helical" evidence="7">
    <location>
        <begin position="136"/>
        <end position="155"/>
    </location>
</feature>
<comment type="subcellular location">
    <subcellularLocation>
        <location evidence="1">Membrane</location>
        <topology evidence="1">Multi-pass membrane protein</topology>
    </subcellularLocation>
</comment>
<keyword evidence="5 7" id="KW-0472">Membrane</keyword>